<sequence length="37" mass="3954">MEYSLDKTLPFLTDSVGSGAEFRSGGVAELRHLVALS</sequence>
<protein>
    <submittedName>
        <fullName evidence="1">Uncharacterized protein</fullName>
    </submittedName>
</protein>
<gene>
    <name evidence="1" type="ORF">FB472_0181</name>
</gene>
<evidence type="ECO:0000313" key="1">
    <source>
        <dbReference type="EMBL" id="TQO18661.1"/>
    </source>
</evidence>
<comment type="caution">
    <text evidence="1">The sequence shown here is derived from an EMBL/GenBank/DDBJ whole genome shotgun (WGS) entry which is preliminary data.</text>
</comment>
<organism evidence="1 2">
    <name type="scientific">Rhodoglobus vestalii</name>
    <dbReference type="NCBI Taxonomy" id="193384"/>
    <lineage>
        <taxon>Bacteria</taxon>
        <taxon>Bacillati</taxon>
        <taxon>Actinomycetota</taxon>
        <taxon>Actinomycetes</taxon>
        <taxon>Micrococcales</taxon>
        <taxon>Microbacteriaceae</taxon>
        <taxon>Rhodoglobus</taxon>
    </lineage>
</organism>
<evidence type="ECO:0000313" key="2">
    <source>
        <dbReference type="Proteomes" id="UP000316560"/>
    </source>
</evidence>
<dbReference type="Proteomes" id="UP000316560">
    <property type="component" value="Unassembled WGS sequence"/>
</dbReference>
<reference evidence="1 2" key="1">
    <citation type="submission" date="2019-06" db="EMBL/GenBank/DDBJ databases">
        <title>Sequencing the genomes of 1000 actinobacteria strains.</title>
        <authorList>
            <person name="Klenk H.-P."/>
        </authorList>
    </citation>
    <scope>NUCLEOTIDE SEQUENCE [LARGE SCALE GENOMIC DNA]</scope>
    <source>
        <strain evidence="1 2">DSM 21947</strain>
    </source>
</reference>
<name>A0A8H2K8G6_9MICO</name>
<keyword evidence="2" id="KW-1185">Reference proteome</keyword>
<accession>A0A8H2K8G6</accession>
<dbReference type="EMBL" id="VFRA01000001">
    <property type="protein sequence ID" value="TQO18661.1"/>
    <property type="molecule type" value="Genomic_DNA"/>
</dbReference>
<proteinExistence type="predicted"/>
<dbReference type="AlphaFoldDB" id="A0A8H2K8G6"/>